<evidence type="ECO:0000256" key="3">
    <source>
        <dbReference type="ARBA" id="ARBA00022448"/>
    </source>
</evidence>
<dbReference type="PANTHER" id="PTHR45651">
    <property type="entry name" value="CYCLIC NUCLEOTIDE-GATED ION CHANNEL 15-RELATED-RELATED"/>
    <property type="match status" value="1"/>
</dbReference>
<dbReference type="InterPro" id="IPR014710">
    <property type="entry name" value="RmlC-like_jellyroll"/>
</dbReference>
<sequence length="695" mass="80840">MFYINRFLHLRVYRWTLKEKMISVSISIPRQEREAVEEKEIRNDNHQLGVNDEVKNKHLLRSGQLGMCNASYCTSCPISCYYERPLTFRVSQRFDHYNDDVQRRGVKAWKQEKLSLLKHFMFGVINPHAKVVRGWTQLVITSCSFATVIDPLFCYLLSVNKGFKCIGIDSRMTTPIVVFRSMMDLIFLMHMLVQFRLAFFSPESRVLGAPELVDHPRKTVLHYLSGYFFLDLFIVLPIPQIIVLFILPNAIASLGINYEKDLLRAAVLVQYIPRLFRISKLIDGMGASGYIPWSGYSLVISNLQIFVSAGHFVGSCWYLLGLQRVNQCLQDACHNSTIMHCMKFIDCGKGKESWAFDGDQIWNKWKQDKNSSACFTEDGFPYGIYVKAVNLIVDNSMITRCAYSMFWGLQQISTLAGNQTPSYFFWEILFTMFIIGVGLLLFSFLIGSMQNFLQGLGRREMETLVRRRDVEEWMRHENLPENLRRKVRESEYFNGAATQGIDGEMLMQNLPEDLQRDVRHHLFKFFKKVRIFAYMDEPLLDAIYARLRKKTYIKGGKVLYIGGVVTKMVFIARGKLEIIVENGNKVLLSEGDVCGEELLISYFEHFLVNRGKRLISNRTVKCLSNVEAYVIWVAELEEVTNLFSEYFRNPRFQYAIRNKSLYWRTMAATTIQVAWRHYKKRQNRAKTSRGMAGIW</sequence>
<proteinExistence type="inferred from homology"/>
<dbReference type="GO" id="GO:0016020">
    <property type="term" value="C:membrane"/>
    <property type="evidence" value="ECO:0007669"/>
    <property type="project" value="UniProtKB-SubCell"/>
</dbReference>
<evidence type="ECO:0000256" key="6">
    <source>
        <dbReference type="ARBA" id="ARBA00023065"/>
    </source>
</evidence>
<dbReference type="Proteomes" id="UP001177003">
    <property type="component" value="Chromosome 0"/>
</dbReference>
<dbReference type="AlphaFoldDB" id="A0AA35UN55"/>
<dbReference type="SUPFAM" id="SSF81324">
    <property type="entry name" value="Voltage-gated potassium channels"/>
    <property type="match status" value="1"/>
</dbReference>
<keyword evidence="3" id="KW-0813">Transport</keyword>
<organism evidence="12 13">
    <name type="scientific">Lactuca saligna</name>
    <name type="common">Willowleaf lettuce</name>
    <dbReference type="NCBI Taxonomy" id="75948"/>
    <lineage>
        <taxon>Eukaryota</taxon>
        <taxon>Viridiplantae</taxon>
        <taxon>Streptophyta</taxon>
        <taxon>Embryophyta</taxon>
        <taxon>Tracheophyta</taxon>
        <taxon>Spermatophyta</taxon>
        <taxon>Magnoliopsida</taxon>
        <taxon>eudicotyledons</taxon>
        <taxon>Gunneridae</taxon>
        <taxon>Pentapetalae</taxon>
        <taxon>asterids</taxon>
        <taxon>campanulids</taxon>
        <taxon>Asterales</taxon>
        <taxon>Asteraceae</taxon>
        <taxon>Cichorioideae</taxon>
        <taxon>Cichorieae</taxon>
        <taxon>Lactucinae</taxon>
        <taxon>Lactuca</taxon>
    </lineage>
</organism>
<keyword evidence="7 10" id="KW-0472">Membrane</keyword>
<comment type="subcellular location">
    <subcellularLocation>
        <location evidence="1">Membrane</location>
        <topology evidence="1">Multi-pass membrane protein</topology>
    </subcellularLocation>
</comment>
<gene>
    <name evidence="12" type="ORF">LSALG_LOCUS2439</name>
</gene>
<dbReference type="SUPFAM" id="SSF51206">
    <property type="entry name" value="cAMP-binding domain-like"/>
    <property type="match status" value="1"/>
</dbReference>
<dbReference type="CDD" id="cd00038">
    <property type="entry name" value="CAP_ED"/>
    <property type="match status" value="1"/>
</dbReference>
<dbReference type="InterPro" id="IPR018490">
    <property type="entry name" value="cNMP-bd_dom_sf"/>
</dbReference>
<dbReference type="PROSITE" id="PS50042">
    <property type="entry name" value="CNMP_BINDING_3"/>
    <property type="match status" value="1"/>
</dbReference>
<reference evidence="12" key="1">
    <citation type="submission" date="2023-04" db="EMBL/GenBank/DDBJ databases">
        <authorList>
            <person name="Vijverberg K."/>
            <person name="Xiong W."/>
            <person name="Schranz E."/>
        </authorList>
    </citation>
    <scope>NUCLEOTIDE SEQUENCE</scope>
</reference>
<feature type="transmembrane region" description="Helical" evidence="10">
    <location>
        <begin position="220"/>
        <end position="247"/>
    </location>
</feature>
<dbReference type="Pfam" id="PF00520">
    <property type="entry name" value="Ion_trans"/>
    <property type="match status" value="1"/>
</dbReference>
<name>A0AA35UN55_LACSI</name>
<dbReference type="Gene3D" id="1.10.287.630">
    <property type="entry name" value="Helix hairpin bin"/>
    <property type="match status" value="1"/>
</dbReference>
<keyword evidence="5 10" id="KW-1133">Transmembrane helix</keyword>
<dbReference type="InterPro" id="IPR000595">
    <property type="entry name" value="cNMP-bd_dom"/>
</dbReference>
<evidence type="ECO:0000313" key="12">
    <source>
        <dbReference type="EMBL" id="CAI9261656.1"/>
    </source>
</evidence>
<dbReference type="Gene3D" id="1.10.287.70">
    <property type="match status" value="1"/>
</dbReference>
<evidence type="ECO:0000256" key="9">
    <source>
        <dbReference type="ARBA" id="ARBA00023303"/>
    </source>
</evidence>
<comment type="similarity">
    <text evidence="2">Belongs to the cyclic nucleotide-gated cation channel (TC 1.A.1.5) family.</text>
</comment>
<keyword evidence="8" id="KW-1071">Ligand-gated ion channel</keyword>
<evidence type="ECO:0000256" key="5">
    <source>
        <dbReference type="ARBA" id="ARBA00022989"/>
    </source>
</evidence>
<evidence type="ECO:0000256" key="7">
    <source>
        <dbReference type="ARBA" id="ARBA00023136"/>
    </source>
</evidence>
<keyword evidence="6" id="KW-0406">Ion transport</keyword>
<keyword evidence="4 10" id="KW-0812">Transmembrane</keyword>
<accession>A0AA35UN55</accession>
<dbReference type="EMBL" id="OX465086">
    <property type="protein sequence ID" value="CAI9261656.1"/>
    <property type="molecule type" value="Genomic_DNA"/>
</dbReference>
<dbReference type="PROSITE" id="PS50096">
    <property type="entry name" value="IQ"/>
    <property type="match status" value="1"/>
</dbReference>
<feature type="domain" description="Cyclic nucleotide-binding" evidence="11">
    <location>
        <begin position="531"/>
        <end position="600"/>
    </location>
</feature>
<feature type="transmembrane region" description="Helical" evidence="10">
    <location>
        <begin position="138"/>
        <end position="158"/>
    </location>
</feature>
<dbReference type="SMART" id="SM00100">
    <property type="entry name" value="cNMP"/>
    <property type="match status" value="1"/>
</dbReference>
<protein>
    <recommendedName>
        <fullName evidence="11">Cyclic nucleotide-binding domain-containing protein</fullName>
    </recommendedName>
</protein>
<dbReference type="GO" id="GO:0005216">
    <property type="term" value="F:monoatomic ion channel activity"/>
    <property type="evidence" value="ECO:0007669"/>
    <property type="project" value="InterPro"/>
</dbReference>
<dbReference type="InterPro" id="IPR005821">
    <property type="entry name" value="Ion_trans_dom"/>
</dbReference>
<feature type="transmembrane region" description="Helical" evidence="10">
    <location>
        <begin position="178"/>
        <end position="199"/>
    </location>
</feature>
<keyword evidence="13" id="KW-1185">Reference proteome</keyword>
<evidence type="ECO:0000256" key="1">
    <source>
        <dbReference type="ARBA" id="ARBA00004141"/>
    </source>
</evidence>
<feature type="transmembrane region" description="Helical" evidence="10">
    <location>
        <begin position="423"/>
        <end position="446"/>
    </location>
</feature>
<dbReference type="Gene3D" id="2.60.120.10">
    <property type="entry name" value="Jelly Rolls"/>
    <property type="match status" value="1"/>
</dbReference>
<evidence type="ECO:0000256" key="4">
    <source>
        <dbReference type="ARBA" id="ARBA00022692"/>
    </source>
</evidence>
<dbReference type="PANTHER" id="PTHR45651:SF11">
    <property type="entry name" value="CYCLIC NUCLEOTIDE-GATED ION CHANNEL 20, CHLOROPLASTIC-RELATED"/>
    <property type="match status" value="1"/>
</dbReference>
<evidence type="ECO:0000256" key="10">
    <source>
        <dbReference type="SAM" id="Phobius"/>
    </source>
</evidence>
<evidence type="ECO:0000259" key="11">
    <source>
        <dbReference type="PROSITE" id="PS50042"/>
    </source>
</evidence>
<keyword evidence="9" id="KW-0407">Ion channel</keyword>
<evidence type="ECO:0000256" key="8">
    <source>
        <dbReference type="ARBA" id="ARBA00023286"/>
    </source>
</evidence>
<evidence type="ECO:0000256" key="2">
    <source>
        <dbReference type="ARBA" id="ARBA00010486"/>
    </source>
</evidence>
<evidence type="ECO:0000313" key="13">
    <source>
        <dbReference type="Proteomes" id="UP001177003"/>
    </source>
</evidence>